<dbReference type="EMBL" id="JASHIF010000029">
    <property type="protein sequence ID" value="MDI9862412.1"/>
    <property type="molecule type" value="Genomic_DNA"/>
</dbReference>
<organism evidence="2 3">
    <name type="scientific">Flectobacillus roseus</name>
    <dbReference type="NCBI Taxonomy" id="502259"/>
    <lineage>
        <taxon>Bacteria</taxon>
        <taxon>Pseudomonadati</taxon>
        <taxon>Bacteroidota</taxon>
        <taxon>Cytophagia</taxon>
        <taxon>Cytophagales</taxon>
        <taxon>Flectobacillaceae</taxon>
        <taxon>Flectobacillus</taxon>
    </lineage>
</organism>
<keyword evidence="3" id="KW-1185">Reference proteome</keyword>
<protein>
    <submittedName>
        <fullName evidence="2">Uncharacterized protein</fullName>
    </submittedName>
</protein>
<name>A0ABT6YFP9_9BACT</name>
<dbReference type="Proteomes" id="UP001236507">
    <property type="component" value="Unassembled WGS sequence"/>
</dbReference>
<keyword evidence="1" id="KW-1133">Transmembrane helix</keyword>
<keyword evidence="1" id="KW-0472">Membrane</keyword>
<accession>A0ABT6YFP9</accession>
<evidence type="ECO:0000313" key="3">
    <source>
        <dbReference type="Proteomes" id="UP001236507"/>
    </source>
</evidence>
<dbReference type="RefSeq" id="WP_095168266.1">
    <property type="nucleotide sequence ID" value="NZ_JASHIF010000029.1"/>
</dbReference>
<comment type="caution">
    <text evidence="2">The sequence shown here is derived from an EMBL/GenBank/DDBJ whole genome shotgun (WGS) entry which is preliminary data.</text>
</comment>
<sequence length="112" mass="13249">MRSTYIIRTVILLGMIFILVDLGFFLKGDFHTGINDYFRIIDWSCFGYSLYQVFQLSRYRLPDQMMNKLTVRLVAFTLIYFLFIFVFKSYVVPAGVFIGHILILRNELNRIG</sequence>
<reference evidence="2 3" key="1">
    <citation type="submission" date="2023-05" db="EMBL/GenBank/DDBJ databases">
        <title>Novel species of genus Flectobacillus isolated from stream in China.</title>
        <authorList>
            <person name="Lu H."/>
        </authorList>
    </citation>
    <scope>NUCLEOTIDE SEQUENCE [LARGE SCALE GENOMIC DNA]</scope>
    <source>
        <strain evidence="2 3">KCTC 42575</strain>
    </source>
</reference>
<feature type="transmembrane region" description="Helical" evidence="1">
    <location>
        <begin position="74"/>
        <end position="104"/>
    </location>
</feature>
<proteinExistence type="predicted"/>
<keyword evidence="1" id="KW-0812">Transmembrane</keyword>
<gene>
    <name evidence="2" type="ORF">QM524_24525</name>
</gene>
<evidence type="ECO:0000313" key="2">
    <source>
        <dbReference type="EMBL" id="MDI9862412.1"/>
    </source>
</evidence>
<feature type="transmembrane region" description="Helical" evidence="1">
    <location>
        <begin position="6"/>
        <end position="25"/>
    </location>
</feature>
<evidence type="ECO:0000256" key="1">
    <source>
        <dbReference type="SAM" id="Phobius"/>
    </source>
</evidence>